<dbReference type="PANTHER" id="PTHR12307:SF53">
    <property type="entry name" value="PROTEIN PHOSPHATASE 1 REGULATORY SUBUNIT"/>
    <property type="match status" value="1"/>
</dbReference>
<keyword evidence="1" id="KW-0175">Coiled coil</keyword>
<feature type="compositionally biased region" description="Pro residues" evidence="2">
    <location>
        <begin position="458"/>
        <end position="473"/>
    </location>
</feature>
<dbReference type="GO" id="GO:2001069">
    <property type="term" value="F:glycogen binding"/>
    <property type="evidence" value="ECO:0007669"/>
    <property type="project" value="TreeGrafter"/>
</dbReference>
<name>A0A818Z127_9BILA</name>
<feature type="region of interest" description="Disordered" evidence="2">
    <location>
        <begin position="258"/>
        <end position="277"/>
    </location>
</feature>
<reference evidence="4" key="1">
    <citation type="submission" date="2021-02" db="EMBL/GenBank/DDBJ databases">
        <authorList>
            <person name="Nowell W R."/>
        </authorList>
    </citation>
    <scope>NUCLEOTIDE SEQUENCE</scope>
</reference>
<feature type="domain" description="CBM21" evidence="3">
    <location>
        <begin position="590"/>
        <end position="695"/>
    </location>
</feature>
<dbReference type="PANTHER" id="PTHR12307">
    <property type="entry name" value="PROTEIN PHOSPHATASE 1 REGULATORY SUBUNIT"/>
    <property type="match status" value="1"/>
</dbReference>
<organism evidence="4 5">
    <name type="scientific">Rotaria sordida</name>
    <dbReference type="NCBI Taxonomy" id="392033"/>
    <lineage>
        <taxon>Eukaryota</taxon>
        <taxon>Metazoa</taxon>
        <taxon>Spiralia</taxon>
        <taxon>Gnathifera</taxon>
        <taxon>Rotifera</taxon>
        <taxon>Eurotatoria</taxon>
        <taxon>Bdelloidea</taxon>
        <taxon>Philodinida</taxon>
        <taxon>Philodinidae</taxon>
        <taxon>Rotaria</taxon>
    </lineage>
</organism>
<dbReference type="Proteomes" id="UP000663823">
    <property type="component" value="Unassembled WGS sequence"/>
</dbReference>
<feature type="coiled-coil region" evidence="1">
    <location>
        <begin position="369"/>
        <end position="396"/>
    </location>
</feature>
<proteinExistence type="predicted"/>
<dbReference type="Pfam" id="PF03370">
    <property type="entry name" value="CBM_21"/>
    <property type="match status" value="1"/>
</dbReference>
<gene>
    <name evidence="4" type="ORF">OTI717_LOCUS16156</name>
</gene>
<protein>
    <recommendedName>
        <fullName evidence="3">CBM21 domain-containing protein</fullName>
    </recommendedName>
</protein>
<dbReference type="GO" id="GO:0008157">
    <property type="term" value="F:protein phosphatase 1 binding"/>
    <property type="evidence" value="ECO:0007669"/>
    <property type="project" value="TreeGrafter"/>
</dbReference>
<dbReference type="GO" id="GO:0005979">
    <property type="term" value="P:regulation of glycogen biosynthetic process"/>
    <property type="evidence" value="ECO:0007669"/>
    <property type="project" value="TreeGrafter"/>
</dbReference>
<dbReference type="InterPro" id="IPR038175">
    <property type="entry name" value="CBM21_dom_sf"/>
</dbReference>
<dbReference type="InterPro" id="IPR005036">
    <property type="entry name" value="CBM21_dom"/>
</dbReference>
<dbReference type="InterPro" id="IPR050782">
    <property type="entry name" value="PP1_regulatory_subunit_3"/>
</dbReference>
<accession>A0A818Z127</accession>
<dbReference type="AlphaFoldDB" id="A0A818Z127"/>
<evidence type="ECO:0000313" key="5">
    <source>
        <dbReference type="Proteomes" id="UP000663823"/>
    </source>
</evidence>
<dbReference type="PROSITE" id="PS51159">
    <property type="entry name" value="CBM21"/>
    <property type="match status" value="1"/>
</dbReference>
<sequence length="720" mass="83779">MSWPFLFTSEHKINKLDNSSNSFQTSTKINTNEEEDNNEHEQTIVENHSLLSRLKCVGVYWRQIFLNKIHFALTLVFVSLYNIATRLMRFTRQIILVRSASPSPSIVTVSSNQIVEVSKGSFLTIVWCRTVNNNKEKKERSTNSKHNNLEDKIHSSTSLENFNSQFDLPSLENSTMAHLLVQQQVHKNSSTQNQTLVPIDHTVDDRLFFYKQDSTSLLHFLQKFTSEPQISMYHSPSQKFLDTNSITFPLSNTFISSNEQHKKDEEEEGEKQQEQDEIEKFNCDQIEPIVIEYKKSNTLNNISTSPMIDDLNEDSILNANLLLNDTRHFRRRKRRASLTRQSSSSDDSIEPLKIDSIEPIITDSNEQNVTHEEEKLDTINENLQQLSIENLSLNDNNEINEDNLLENTESNDKTFTPSRFRIRRLRSRSYRQASSTSEESTPSDNAVQFFVPTETIISPPPSTPPPSTPPPSPTSATPNLIVSNSNLKRTSSIGTTKKMVRFADSIGRQLAQVQYIQSLTDDDTKDFSLLKNNLYIPKSLNLEHKPWSFDVELTSKQIPDVRIPKRFFCLYRQPNSEHPDIYLHEIWKSQVKLEHATMRLKSTTTSEQYLYGTIWVTNSGYYKNVTIKYTFNRWLNTYEYEAKHCCHSNDFRNIDQFDFHIDIPHDVDRIDFVIRYRVNEHEHWDNNDGKNYTLETESAYTPQTTISLPHDCNFNEMRFY</sequence>
<comment type="caution">
    <text evidence="4">The sequence shown here is derived from an EMBL/GenBank/DDBJ whole genome shotgun (WGS) entry which is preliminary data.</text>
</comment>
<evidence type="ECO:0000313" key="4">
    <source>
        <dbReference type="EMBL" id="CAF3761721.1"/>
    </source>
</evidence>
<feature type="region of interest" description="Disordered" evidence="2">
    <location>
        <begin position="333"/>
        <end position="369"/>
    </location>
</feature>
<evidence type="ECO:0000259" key="3">
    <source>
        <dbReference type="PROSITE" id="PS51159"/>
    </source>
</evidence>
<dbReference type="EMBL" id="CAJOAX010001986">
    <property type="protein sequence ID" value="CAF3761721.1"/>
    <property type="molecule type" value="Genomic_DNA"/>
</dbReference>
<dbReference type="Gene3D" id="2.60.40.2440">
    <property type="entry name" value="Carbohydrate binding type-21 domain"/>
    <property type="match status" value="1"/>
</dbReference>
<dbReference type="GO" id="GO:0000164">
    <property type="term" value="C:protein phosphatase type 1 complex"/>
    <property type="evidence" value="ECO:0007669"/>
    <property type="project" value="TreeGrafter"/>
</dbReference>
<evidence type="ECO:0000256" key="2">
    <source>
        <dbReference type="SAM" id="MobiDB-lite"/>
    </source>
</evidence>
<feature type="compositionally biased region" description="Polar residues" evidence="2">
    <location>
        <begin position="436"/>
        <end position="446"/>
    </location>
</feature>
<evidence type="ECO:0000256" key="1">
    <source>
        <dbReference type="SAM" id="Coils"/>
    </source>
</evidence>
<feature type="region of interest" description="Disordered" evidence="2">
    <location>
        <begin position="426"/>
        <end position="485"/>
    </location>
</feature>
<feature type="compositionally biased region" description="Basic and acidic residues" evidence="2">
    <location>
        <begin position="259"/>
        <end position="277"/>
    </location>
</feature>